<comment type="caution">
    <text evidence="3">The sequence shown here is derived from an EMBL/GenBank/DDBJ whole genome shotgun (WGS) entry which is preliminary data.</text>
</comment>
<evidence type="ECO:0000259" key="2">
    <source>
        <dbReference type="Pfam" id="PF00534"/>
    </source>
</evidence>
<feature type="domain" description="Glycosyl transferase family 1" evidence="2">
    <location>
        <begin position="188"/>
        <end position="310"/>
    </location>
</feature>
<dbReference type="PANTHER" id="PTHR46401:SF2">
    <property type="entry name" value="GLYCOSYLTRANSFERASE WBBK-RELATED"/>
    <property type="match status" value="1"/>
</dbReference>
<keyword evidence="1" id="KW-0808">Transferase</keyword>
<evidence type="ECO:0000313" key="4">
    <source>
        <dbReference type="Proteomes" id="UP001157439"/>
    </source>
</evidence>
<organism evidence="3 4">
    <name type="scientific">Paraferrimonas haliotis</name>
    <dbReference type="NCBI Taxonomy" id="2013866"/>
    <lineage>
        <taxon>Bacteria</taxon>
        <taxon>Pseudomonadati</taxon>
        <taxon>Pseudomonadota</taxon>
        <taxon>Gammaproteobacteria</taxon>
        <taxon>Alteromonadales</taxon>
        <taxon>Ferrimonadaceae</taxon>
        <taxon>Paraferrimonas</taxon>
    </lineage>
</organism>
<dbReference type="Pfam" id="PF00534">
    <property type="entry name" value="Glycos_transf_1"/>
    <property type="match status" value="1"/>
</dbReference>
<evidence type="ECO:0000313" key="3">
    <source>
        <dbReference type="EMBL" id="GLS82863.1"/>
    </source>
</evidence>
<dbReference type="InterPro" id="IPR001296">
    <property type="entry name" value="Glyco_trans_1"/>
</dbReference>
<dbReference type="CDD" id="cd03801">
    <property type="entry name" value="GT4_PimA-like"/>
    <property type="match status" value="1"/>
</dbReference>
<reference evidence="3 4" key="1">
    <citation type="journal article" date="2014" name="Int. J. Syst. Evol. Microbiol.">
        <title>Complete genome sequence of Corynebacterium casei LMG S-19264T (=DSM 44701T), isolated from a smear-ripened cheese.</title>
        <authorList>
            <consortium name="US DOE Joint Genome Institute (JGI-PGF)"/>
            <person name="Walter F."/>
            <person name="Albersmeier A."/>
            <person name="Kalinowski J."/>
            <person name="Ruckert C."/>
        </authorList>
    </citation>
    <scope>NUCLEOTIDE SEQUENCE [LARGE SCALE GENOMIC DNA]</scope>
    <source>
        <strain evidence="3 4">NBRC 112785</strain>
    </source>
</reference>
<sequence length="368" mass="42674">MIAHICNNFVVSKVHYNLISKLEESFEQIVLVPYRDSKQYGIYDEGVLAGKISYLKFSNVVLKYFPLVKVFFITYLCFKELEGRKPKYLLAHTMWSDGVCAYLLSKIFGVKYTLVVRNTDINVFLPRLPHYRILMSRVLAHADSVIFVSHAHRRRFRQQYPNTYAHICRSVVIPNAISDFWLENKLINVVEKRNQVCFVGKFDQNKNIDGIYRASKLLIDDGEKFELKLLGGTHKQFLRLTGLEFIPGWVEIIPRTTDKKVIRKLYLDSKIFFMPSHAETFGLVYLEALSQGCSILATTGEGVDGYLEAKSVRFNKAIDYKGMKDDLYHFLNNYDCAYNIRIANYYLSKLSWGEVAKKYLEAMVGLHK</sequence>
<dbReference type="GO" id="GO:0016757">
    <property type="term" value="F:glycosyltransferase activity"/>
    <property type="evidence" value="ECO:0007669"/>
    <property type="project" value="InterPro"/>
</dbReference>
<dbReference type="AlphaFoldDB" id="A0AA37WVV8"/>
<keyword evidence="4" id="KW-1185">Reference proteome</keyword>
<dbReference type="PANTHER" id="PTHR46401">
    <property type="entry name" value="GLYCOSYLTRANSFERASE WBBK-RELATED"/>
    <property type="match status" value="1"/>
</dbReference>
<evidence type="ECO:0000256" key="1">
    <source>
        <dbReference type="ARBA" id="ARBA00022679"/>
    </source>
</evidence>
<gene>
    <name evidence="3" type="ORF">GCM10007894_08400</name>
</gene>
<dbReference type="EMBL" id="BSPO01000002">
    <property type="protein sequence ID" value="GLS82863.1"/>
    <property type="molecule type" value="Genomic_DNA"/>
</dbReference>
<dbReference type="Proteomes" id="UP001157439">
    <property type="component" value="Unassembled WGS sequence"/>
</dbReference>
<protein>
    <recommendedName>
        <fullName evidence="2">Glycosyl transferase family 1 domain-containing protein</fullName>
    </recommendedName>
</protein>
<dbReference type="RefSeq" id="WP_095499993.1">
    <property type="nucleotide sequence ID" value="NZ_BSPO01000002.1"/>
</dbReference>
<dbReference type="SUPFAM" id="SSF53756">
    <property type="entry name" value="UDP-Glycosyltransferase/glycogen phosphorylase"/>
    <property type="match status" value="1"/>
</dbReference>
<proteinExistence type="predicted"/>
<dbReference type="GO" id="GO:0009103">
    <property type="term" value="P:lipopolysaccharide biosynthetic process"/>
    <property type="evidence" value="ECO:0007669"/>
    <property type="project" value="TreeGrafter"/>
</dbReference>
<accession>A0AA37WVV8</accession>
<name>A0AA37WVV8_9GAMM</name>
<dbReference type="Gene3D" id="3.40.50.2000">
    <property type="entry name" value="Glycogen Phosphorylase B"/>
    <property type="match status" value="2"/>
</dbReference>